<evidence type="ECO:0000256" key="5">
    <source>
        <dbReference type="SAM" id="MobiDB-lite"/>
    </source>
</evidence>
<dbReference type="SUPFAM" id="SSF56672">
    <property type="entry name" value="DNA/RNA polymerases"/>
    <property type="match status" value="1"/>
</dbReference>
<dbReference type="PANTHER" id="PTHR12732">
    <property type="entry name" value="UNCHARACTERIZED PROTEASOME COMPONENT REGION PCI-CONTAINING"/>
    <property type="match status" value="1"/>
</dbReference>
<dbReference type="PANTHER" id="PTHR12732:SF3">
    <property type="entry name" value="PCI DOMAIN-CONTAINING PROTEIN"/>
    <property type="match status" value="1"/>
</dbReference>
<dbReference type="InterPro" id="IPR043502">
    <property type="entry name" value="DNA/RNA_pol_sf"/>
</dbReference>
<dbReference type="GO" id="GO:0070390">
    <property type="term" value="C:transcription export complex 2"/>
    <property type="evidence" value="ECO:0007669"/>
    <property type="project" value="TreeGrafter"/>
</dbReference>
<feature type="compositionally biased region" description="Gly residues" evidence="5">
    <location>
        <begin position="1228"/>
        <end position="1239"/>
    </location>
</feature>
<dbReference type="EC" id="2.7.7.7" evidence="1"/>
<feature type="compositionally biased region" description="Low complexity" evidence="5">
    <location>
        <begin position="1296"/>
        <end position="1309"/>
    </location>
</feature>
<evidence type="ECO:0000256" key="3">
    <source>
        <dbReference type="ARBA" id="ARBA00022695"/>
    </source>
</evidence>
<comment type="caution">
    <text evidence="7">The sequence shown here is derived from an EMBL/GenBank/DDBJ whole genome shotgun (WGS) entry which is preliminary data.</text>
</comment>
<dbReference type="InterPro" id="IPR001098">
    <property type="entry name" value="DNA-dir_DNA_pol_A_palm_dom"/>
</dbReference>
<feature type="compositionally biased region" description="Polar residues" evidence="5">
    <location>
        <begin position="1714"/>
        <end position="1727"/>
    </location>
</feature>
<dbReference type="SMART" id="SM00482">
    <property type="entry name" value="POLAc"/>
    <property type="match status" value="1"/>
</dbReference>
<feature type="region of interest" description="Disordered" evidence="5">
    <location>
        <begin position="1623"/>
        <end position="1734"/>
    </location>
</feature>
<dbReference type="GO" id="GO:0016973">
    <property type="term" value="P:poly(A)+ mRNA export from nucleus"/>
    <property type="evidence" value="ECO:0007669"/>
    <property type="project" value="TreeGrafter"/>
</dbReference>
<proteinExistence type="predicted"/>
<dbReference type="VEuPathDB" id="TriTrypDB:LDHU3_24.1080"/>
<evidence type="ECO:0000259" key="6">
    <source>
        <dbReference type="SMART" id="SM00482"/>
    </source>
</evidence>
<gene>
    <name evidence="7" type="ORF">CGC21_16085</name>
</gene>
<name>A0A504XT79_LEIDO</name>
<feature type="compositionally biased region" description="Low complexity" evidence="5">
    <location>
        <begin position="1623"/>
        <end position="1632"/>
    </location>
</feature>
<evidence type="ECO:0000256" key="2">
    <source>
        <dbReference type="ARBA" id="ARBA00022679"/>
    </source>
</evidence>
<feature type="compositionally biased region" description="Low complexity" evidence="5">
    <location>
        <begin position="1565"/>
        <end position="1586"/>
    </location>
</feature>
<dbReference type="GO" id="GO:0003887">
    <property type="term" value="F:DNA-directed DNA polymerase activity"/>
    <property type="evidence" value="ECO:0007669"/>
    <property type="project" value="UniProtKB-KW"/>
</dbReference>
<dbReference type="GO" id="GO:0003723">
    <property type="term" value="F:RNA binding"/>
    <property type="evidence" value="ECO:0007669"/>
    <property type="project" value="InterPro"/>
</dbReference>
<dbReference type="InterPro" id="IPR045114">
    <property type="entry name" value="Csn12-like"/>
</dbReference>
<feature type="region of interest" description="Disordered" evidence="5">
    <location>
        <begin position="1220"/>
        <end position="1347"/>
    </location>
</feature>
<dbReference type="Gene3D" id="3.30.70.370">
    <property type="match status" value="1"/>
</dbReference>
<feature type="region of interest" description="Disordered" evidence="5">
    <location>
        <begin position="1"/>
        <end position="43"/>
    </location>
</feature>
<keyword evidence="4" id="KW-0239">DNA-directed DNA polymerase</keyword>
<organism evidence="7 8">
    <name type="scientific">Leishmania donovani</name>
    <dbReference type="NCBI Taxonomy" id="5661"/>
    <lineage>
        <taxon>Eukaryota</taxon>
        <taxon>Discoba</taxon>
        <taxon>Euglenozoa</taxon>
        <taxon>Kinetoplastea</taxon>
        <taxon>Metakinetoplastina</taxon>
        <taxon>Trypanosomatida</taxon>
        <taxon>Trypanosomatidae</taxon>
        <taxon>Leishmaniinae</taxon>
        <taxon>Leishmania</taxon>
    </lineage>
</organism>
<dbReference type="GO" id="GO:0003690">
    <property type="term" value="F:double-stranded DNA binding"/>
    <property type="evidence" value="ECO:0007669"/>
    <property type="project" value="InterPro"/>
</dbReference>
<dbReference type="VEuPathDB" id="TriTrypDB:LDHU3_24.1090"/>
<evidence type="ECO:0000256" key="4">
    <source>
        <dbReference type="ARBA" id="ARBA00022932"/>
    </source>
</evidence>
<sequence length="2234" mass="232220">MPPKSARRGSATHALVPPALTTEVAPSPPPAEPQSHRGRTRQESALLFWLEAACAAPVSRSSTNADRASASSSSTTAAAATPTVATKPPPPPPGEMRLGGDTSGSRKTADAPPTPGTEHPAPLPHLSWGTGPRRLVVADAVPLFDSLLAGRLGPVAVDVQLQGHTRLSQQPQQFEAALQAYERQSTGALREALSSVQPFFLLCNAGGGADMRVNHSEASGGGMDDDGHPQPAHGAAVLSNSSVLYTMDPASNYPVLPLLAQLLRAPQVTKLLLHSRLLYRLLFLFLGTDRVELSSVVDLPTWAALGQQLRPSLALLFHLPIEGVASLSDITAVLPSEARQLLHEETQSMAQKQPLHATRPVGSESDSELDSLLQRIRPLAEQPLGGNSRNASGADFDSAARAVGVKRRLLRSRQRHRRRRYDSGPSLSSSSCANAPALADVYHGLRTITLFYVHVLSRLLDVVDPGATGVAAPSAGIAALSLATSRCGGDAIASPVSAVRYRFSPSELCALRTYADFLCELMAYHGVFVNDTVAHGMLTALDVQMAAIEDLGLRVAVAVLAATEPAVPSAIAEKAEGRQWSIEMVYKCLARLTAAATTPEMPRAVNAHYLRLLAAQAKQSSCARAEQLRLGCQLVCVWMAYLDRATTRNRLHDMFRKVADKLHVCVLEKPRDSAVEDGPAVSDASTAQVSRVCYSMHPNWVLHNKSTGRIFSALPNVQNLPKQPPRTTFPIHALSATPSRNSGGDESLRPYGYVDPPTEEDVDRWLSLAEAAAVDQASSVQFPLFPENPQWTLRHLYCAPPGCLLASFDFNQLELRLLAHLSGDAALQEHLSANVDVLALVTASVLRLPSIDHVRPQQRQAVKVIVYGLLYGMGPESMDVRIKKINEEFATSEQQQHRGEAASSAPAPMAARDLLRRFHRVYPRIENYLRETRQEALRSFAVETLSGRKSLIAEKDANRRRQRAIAQAVQGGAADVLHSAMRAVHQQRHSFLPYLPAAPLALVMSIHDELVYAVPRVAIEEVVRGVQRILEDQARVLRLAVPLPVFGSVGGAAGSGAPPLIDAPGRGGGVLSTPSNAAFHAAGGPALMSGVVGSSGNTGVLHDHFDVQPGSYSPFGGGSQAVPPPVLGGAVAFKVGEGKSNTASHEGKANVSGPQRGVLPMSGSALPLSAMPVFGTGAPLLSHSSGASPMVAAPAAAMLSLPGSFATTPLSAVPVFAAPPQSSMPTSSGGGILGGGGGSAQSRANLSFTAPRGGQGRSSGNSKESGAKGGADSRPSLPVPHSSHQRSQESLPWLGSTSALSSTPAPTTPFLDRGSAGAGSSPRPLPVFPDVASAARNSDNNKSHTSGNVLATAAPVLPPATPQSTPGSSDAKGFILGSAFAAVDISGKGGNAAGGPPPLPPTSSVFGTSVPSVSASAAPLDRGAATPPFREATPANAAVKGSLLRGSAAAAAAGPASLAPAAVPPSSAFGGSVFGKTSAAAVTAPSTITPAASPPPAAAKSTATGANRSGSVFGELHSSFGAPPPTTAAPIFSAFGAVSPVAPGPTPSATPFGQQAAPRGGSHVPASFHASPFAPSPPSAGAASKPATTASAFGSAASGSGPGVGVGSVFTAAAATPVRAPASSFGASAASGKVPPPAPSRSFGSRADGGGDAAAGRRRGRSTPRSDAAEDDGSGSGGPARPHPSSLAATASPSAQGSRLEIPAPRHGQCRPAPSTTHTQKPPTALSQLGKLPIPPLPADEKKLCIAARVCKSFLMQLASAPALGGRGGGAAGSSREEGVAKTLEQAFFGVVGIEGVHGNFGNTAGEMLALWNGQVRPVISGRGTQSSEGGGSAFPGEMWIALFTLGTYLNTILSTLQSSKSGRYAASSSASASVTDLAAYKAGLRAHPTEALTDACHYANELSELLQTLFQRGGEADAPPYSVIPVVLRRVRSVFDEANARGVATVQSNLNTVTSKLFAVLNRRVKTSAVQPLSTPGEAPRWLLTYDSKEKESLLHSFAYLIVEMIAADAPKNDDVELFISAFHECFPSALAERCMLYYRRACALLRQPLRMSLVEEAAELLAKATVVYPPNATWNNRRVLLVKLLATELALGRLPPDEDWLALDVPALTDVVNALKTSRLDLLDAALSMHGPFFVEIGVHNVLCLARQRLALLMVVKFYLTHGCESRLSVSEMVRYHRLPYSAVDAGVVWLLPLLVEKQINGVLDHDYLILSAKTPFDAYPLKTLADAAAVA</sequence>
<keyword evidence="2" id="KW-0808">Transferase</keyword>
<accession>A0A504XT79</accession>
<dbReference type="GO" id="GO:0006260">
    <property type="term" value="P:DNA replication"/>
    <property type="evidence" value="ECO:0007669"/>
    <property type="project" value="InterPro"/>
</dbReference>
<feature type="region of interest" description="Disordered" evidence="5">
    <location>
        <begin position="1487"/>
        <end position="1510"/>
    </location>
</feature>
<feature type="domain" description="DNA-directed DNA polymerase family A palm" evidence="6">
    <location>
        <begin position="790"/>
        <end position="1018"/>
    </location>
</feature>
<dbReference type="PROSITE" id="PS00447">
    <property type="entry name" value="DNA_POLYMERASE_A"/>
    <property type="match status" value="1"/>
</dbReference>
<feature type="region of interest" description="Disordered" evidence="5">
    <location>
        <begin position="1545"/>
        <end position="1586"/>
    </location>
</feature>
<feature type="compositionally biased region" description="Low complexity" evidence="5">
    <location>
        <begin position="59"/>
        <end position="86"/>
    </location>
</feature>
<evidence type="ECO:0000313" key="8">
    <source>
        <dbReference type="Proteomes" id="UP000318447"/>
    </source>
</evidence>
<dbReference type="VEuPathDB" id="TriTrypDB:LdCL_240014100"/>
<feature type="compositionally biased region" description="Low complexity" evidence="5">
    <location>
        <begin position="1679"/>
        <end position="1695"/>
    </location>
</feature>
<dbReference type="GO" id="GO:0000973">
    <property type="term" value="P:post-transcriptional tethering of RNA polymerase II gene DNA at nuclear periphery"/>
    <property type="evidence" value="ECO:0007669"/>
    <property type="project" value="TreeGrafter"/>
</dbReference>
<protein>
    <recommendedName>
        <fullName evidence="1">DNA-directed DNA polymerase</fullName>
        <ecNumber evidence="1">2.7.7.7</ecNumber>
    </recommendedName>
</protein>
<evidence type="ECO:0000313" key="7">
    <source>
        <dbReference type="EMBL" id="TPP52222.1"/>
    </source>
</evidence>
<reference evidence="8" key="1">
    <citation type="submission" date="2019-02" db="EMBL/GenBank/DDBJ databases">
        <title>FDA dAtabase for Regulatory Grade micrObial Sequences (FDA-ARGOS): Supporting development and validation of Infectious Disease Dx tests.</title>
        <authorList>
            <person name="Duncan R."/>
            <person name="Fisher C."/>
            <person name="Tallon L."/>
            <person name="Sadzewicz L."/>
            <person name="Sengamalay N."/>
            <person name="Ott S."/>
            <person name="Godinez A."/>
            <person name="Nagaraj S."/>
            <person name="Vavikolanu K."/>
            <person name="Nadendla S."/>
            <person name="Aluvathingal J."/>
            <person name="Sichtig H."/>
        </authorList>
    </citation>
    <scope>NUCLEOTIDE SEQUENCE [LARGE SCALE GENOMIC DNA]</scope>
    <source>
        <strain evidence="8">FDAARGOS_361</strain>
    </source>
</reference>
<feature type="compositionally biased region" description="Polar residues" evidence="5">
    <location>
        <begin position="1335"/>
        <end position="1347"/>
    </location>
</feature>
<dbReference type="Pfam" id="PF00476">
    <property type="entry name" value="DNA_pol_A"/>
    <property type="match status" value="1"/>
</dbReference>
<dbReference type="Proteomes" id="UP000318447">
    <property type="component" value="Unassembled WGS sequence"/>
</dbReference>
<dbReference type="VEuPathDB" id="TriTrypDB:LdBPK_240910.1"/>
<feature type="region of interest" description="Disordered" evidence="5">
    <location>
        <begin position="58"/>
        <end position="128"/>
    </location>
</feature>
<evidence type="ECO:0000256" key="1">
    <source>
        <dbReference type="ARBA" id="ARBA00012417"/>
    </source>
</evidence>
<dbReference type="GO" id="GO:0006368">
    <property type="term" value="P:transcription elongation by RNA polymerase II"/>
    <property type="evidence" value="ECO:0007669"/>
    <property type="project" value="TreeGrafter"/>
</dbReference>
<dbReference type="VEuPathDB" id="TriTrypDB:LdCL_240014200"/>
<dbReference type="Gene3D" id="1.10.150.20">
    <property type="entry name" value="5' to 3' exonuclease, C-terminal subdomain"/>
    <property type="match status" value="1"/>
</dbReference>
<keyword evidence="3" id="KW-0548">Nucleotidyltransferase</keyword>
<dbReference type="InterPro" id="IPR019760">
    <property type="entry name" value="DNA-dir_DNA_pol_A_CS"/>
</dbReference>
<dbReference type="EMBL" id="RHLC01000020">
    <property type="protein sequence ID" value="TPP52222.1"/>
    <property type="molecule type" value="Genomic_DNA"/>
</dbReference>
<dbReference type="FunFam" id="1.10.150.20:FF:000113">
    <property type="entry name" value="DNA polymerase theta, putative"/>
    <property type="match status" value="1"/>
</dbReference>